<feature type="compositionally biased region" description="Low complexity" evidence="12">
    <location>
        <begin position="125"/>
        <end position="142"/>
    </location>
</feature>
<dbReference type="FunCoup" id="A0A1E5RDL8">
    <property type="interactions" value="258"/>
</dbReference>
<dbReference type="GO" id="GO:0043137">
    <property type="term" value="P:DNA replication, removal of RNA primer"/>
    <property type="evidence" value="ECO:0007669"/>
    <property type="project" value="TreeGrafter"/>
</dbReference>
<comment type="similarity">
    <text evidence="4">Belongs to the RNase H family.</text>
</comment>
<dbReference type="GO" id="GO:0000287">
    <property type="term" value="F:magnesium ion binding"/>
    <property type="evidence" value="ECO:0007669"/>
    <property type="project" value="InterPro"/>
</dbReference>
<keyword evidence="11" id="KW-0460">Magnesium</keyword>
<evidence type="ECO:0000256" key="12">
    <source>
        <dbReference type="SAM" id="MobiDB-lite"/>
    </source>
</evidence>
<keyword evidence="15" id="KW-1185">Reference proteome</keyword>
<dbReference type="Gene3D" id="3.40.970.10">
    <property type="entry name" value="Ribonuclease H1, N-terminal domain"/>
    <property type="match status" value="2"/>
</dbReference>
<dbReference type="FunFam" id="3.40.970.10:FF:000002">
    <property type="entry name" value="Ribonuclease H"/>
    <property type="match status" value="1"/>
</dbReference>
<gene>
    <name evidence="14" type="ORF">AWRI3579_g2084</name>
</gene>
<name>A0A1E5RDL8_9ASCO</name>
<evidence type="ECO:0000256" key="5">
    <source>
        <dbReference type="ARBA" id="ARBA00012180"/>
    </source>
</evidence>
<dbReference type="Pfam" id="PF00075">
    <property type="entry name" value="RNase_H"/>
    <property type="match status" value="1"/>
</dbReference>
<reference evidence="15" key="1">
    <citation type="journal article" date="2016" name="Genome Announc.">
        <title>Genome sequences of three species of Hanseniaspora isolated from spontaneous wine fermentations.</title>
        <authorList>
            <person name="Sternes P.R."/>
            <person name="Lee D."/>
            <person name="Kutyna D.R."/>
            <person name="Borneman A.R."/>
        </authorList>
    </citation>
    <scope>NUCLEOTIDE SEQUENCE [LARGE SCALE GENOMIC DNA]</scope>
    <source>
        <strain evidence="15">AWRI3579</strain>
    </source>
</reference>
<dbReference type="OrthoDB" id="407198at2759"/>
<feature type="domain" description="RNase H type-1" evidence="13">
    <location>
        <begin position="222"/>
        <end position="382"/>
    </location>
</feature>
<dbReference type="EC" id="3.1.26.4" evidence="5"/>
<dbReference type="InterPro" id="IPR012337">
    <property type="entry name" value="RNaseH-like_sf"/>
</dbReference>
<keyword evidence="7" id="KW-0540">Nuclease</keyword>
<feature type="region of interest" description="Disordered" evidence="12">
    <location>
        <begin position="50"/>
        <end position="142"/>
    </location>
</feature>
<comment type="catalytic activity">
    <reaction evidence="1">
        <text>Endonucleolytic cleavage to 5'-phosphomonoester.</text>
        <dbReference type="EC" id="3.1.26.4"/>
    </reaction>
</comment>
<accession>A0A1E5RDL8</accession>
<dbReference type="InParanoid" id="A0A1E5RDL8"/>
<dbReference type="SUPFAM" id="SSF55658">
    <property type="entry name" value="L9 N-domain-like"/>
    <property type="match status" value="2"/>
</dbReference>
<dbReference type="InterPro" id="IPR009027">
    <property type="entry name" value="Ribosomal_bL9/RNase_H1_N"/>
</dbReference>
<dbReference type="InterPro" id="IPR011320">
    <property type="entry name" value="RNase_H1_N"/>
</dbReference>
<dbReference type="PROSITE" id="PS50879">
    <property type="entry name" value="RNASE_H_1"/>
    <property type="match status" value="1"/>
</dbReference>
<sequence>MGKGGYYAVRNGRSKGVYGDWSNCEQQVKGHPGAQFKRFDTLAAANAYMSGGSSGQGSSSSSSSSSRSSYGSGSGSSSSYSRSSYGGGSRSSYSNNYSSFSHGTPSSRSNFSSNYHSAPSYSTQKNSKNYSSRSSSSYSGSNSGNYYAVKSNNPSIPDKIFNNWSECQSYTKGQRGLSFKKFDSIESSKNFISGNTDSADYGFIGSDASTFASNHRAPRSKTVRKEQIYCDGSSLNNGRGNAAAGIGVHFRNGTSKDVAAPLDGDLQTNNRAELQAAKTALDTAYSSLKAGENIDYTLHTDSEYVAKLLNDRYSSYTPEQLNLMPNSDIVKPLIKSFAQVKQYYKANPETFGSKKFEVDWVKGHNGQEGNEIADELARKGASMK</sequence>
<evidence type="ECO:0000256" key="4">
    <source>
        <dbReference type="ARBA" id="ARBA00005300"/>
    </source>
</evidence>
<evidence type="ECO:0000256" key="6">
    <source>
        <dbReference type="ARBA" id="ARBA00017721"/>
    </source>
</evidence>
<evidence type="ECO:0000256" key="2">
    <source>
        <dbReference type="ARBA" id="ARBA00001946"/>
    </source>
</evidence>
<dbReference type="InterPro" id="IPR002156">
    <property type="entry name" value="RNaseH_domain"/>
</dbReference>
<feature type="compositionally biased region" description="Low complexity" evidence="12">
    <location>
        <begin position="56"/>
        <end position="99"/>
    </location>
</feature>
<evidence type="ECO:0000256" key="3">
    <source>
        <dbReference type="ARBA" id="ARBA00004065"/>
    </source>
</evidence>
<dbReference type="PIRSF" id="PIRSF036852">
    <property type="entry name" value="Ribonuclease_H1_euk"/>
    <property type="match status" value="1"/>
</dbReference>
<dbReference type="GO" id="GO:0004523">
    <property type="term" value="F:RNA-DNA hybrid ribonuclease activity"/>
    <property type="evidence" value="ECO:0007669"/>
    <property type="project" value="UniProtKB-EC"/>
</dbReference>
<proteinExistence type="inferred from homology"/>
<keyword evidence="10" id="KW-0378">Hydrolase</keyword>
<dbReference type="Pfam" id="PF01693">
    <property type="entry name" value="Cauli_VI"/>
    <property type="match status" value="2"/>
</dbReference>
<dbReference type="STRING" id="56408.A0A1E5RDL8"/>
<evidence type="ECO:0000256" key="1">
    <source>
        <dbReference type="ARBA" id="ARBA00000077"/>
    </source>
</evidence>
<keyword evidence="8" id="KW-0479">Metal-binding</keyword>
<feature type="compositionally biased region" description="Low complexity" evidence="12">
    <location>
        <begin position="106"/>
        <end position="117"/>
    </location>
</feature>
<keyword evidence="9" id="KW-0255">Endonuclease</keyword>
<comment type="caution">
    <text evidence="14">The sequence shown here is derived from an EMBL/GenBank/DDBJ whole genome shotgun (WGS) entry which is preliminary data.</text>
</comment>
<evidence type="ECO:0000256" key="11">
    <source>
        <dbReference type="ARBA" id="ARBA00022842"/>
    </source>
</evidence>
<evidence type="ECO:0000256" key="10">
    <source>
        <dbReference type="ARBA" id="ARBA00022801"/>
    </source>
</evidence>
<dbReference type="SUPFAM" id="SSF53098">
    <property type="entry name" value="Ribonuclease H-like"/>
    <property type="match status" value="1"/>
</dbReference>
<dbReference type="InterPro" id="IPR036397">
    <property type="entry name" value="RNaseH_sf"/>
</dbReference>
<comment type="cofactor">
    <cofactor evidence="2">
        <name>Mg(2+)</name>
        <dbReference type="ChEBI" id="CHEBI:18420"/>
    </cofactor>
</comment>
<dbReference type="Proteomes" id="UP000095728">
    <property type="component" value="Unassembled WGS sequence"/>
</dbReference>
<dbReference type="InterPro" id="IPR017067">
    <property type="entry name" value="RNase_H1_euk"/>
</dbReference>
<dbReference type="PANTHER" id="PTHR10642:SF26">
    <property type="entry name" value="RIBONUCLEASE H1"/>
    <property type="match status" value="1"/>
</dbReference>
<protein>
    <recommendedName>
        <fullName evidence="6">Ribonuclease H</fullName>
        <ecNumber evidence="5">3.1.26.4</ecNumber>
    </recommendedName>
</protein>
<dbReference type="EMBL" id="LPNM01000007">
    <property type="protein sequence ID" value="OEJ84995.1"/>
    <property type="molecule type" value="Genomic_DNA"/>
</dbReference>
<dbReference type="GO" id="GO:0003676">
    <property type="term" value="F:nucleic acid binding"/>
    <property type="evidence" value="ECO:0007669"/>
    <property type="project" value="InterPro"/>
</dbReference>
<evidence type="ECO:0000313" key="14">
    <source>
        <dbReference type="EMBL" id="OEJ84995.1"/>
    </source>
</evidence>
<evidence type="ECO:0000313" key="15">
    <source>
        <dbReference type="Proteomes" id="UP000095728"/>
    </source>
</evidence>
<comment type="function">
    <text evidence="3">Endonuclease that specifically degrades the RNA of RNA-DNA hybrids.</text>
</comment>
<dbReference type="InterPro" id="IPR037056">
    <property type="entry name" value="RNase_H1_N_sf"/>
</dbReference>
<dbReference type="Gene3D" id="3.30.420.10">
    <property type="entry name" value="Ribonuclease H-like superfamily/Ribonuclease H"/>
    <property type="match status" value="1"/>
</dbReference>
<evidence type="ECO:0000256" key="7">
    <source>
        <dbReference type="ARBA" id="ARBA00022722"/>
    </source>
</evidence>
<evidence type="ECO:0000256" key="8">
    <source>
        <dbReference type="ARBA" id="ARBA00022723"/>
    </source>
</evidence>
<dbReference type="InterPro" id="IPR050092">
    <property type="entry name" value="RNase_H"/>
</dbReference>
<dbReference type="PANTHER" id="PTHR10642">
    <property type="entry name" value="RIBONUCLEASE H1"/>
    <property type="match status" value="1"/>
</dbReference>
<evidence type="ECO:0000259" key="13">
    <source>
        <dbReference type="PROSITE" id="PS50879"/>
    </source>
</evidence>
<evidence type="ECO:0000256" key="9">
    <source>
        <dbReference type="ARBA" id="ARBA00022759"/>
    </source>
</evidence>
<dbReference type="CDD" id="cd09280">
    <property type="entry name" value="RNase_HI_eukaryote_like"/>
    <property type="match status" value="1"/>
</dbReference>
<organism evidence="14 15">
    <name type="scientific">Hanseniaspora osmophila</name>
    <dbReference type="NCBI Taxonomy" id="56408"/>
    <lineage>
        <taxon>Eukaryota</taxon>
        <taxon>Fungi</taxon>
        <taxon>Dikarya</taxon>
        <taxon>Ascomycota</taxon>
        <taxon>Saccharomycotina</taxon>
        <taxon>Saccharomycetes</taxon>
        <taxon>Saccharomycodales</taxon>
        <taxon>Saccharomycodaceae</taxon>
        <taxon>Hanseniaspora</taxon>
    </lineage>
</organism>
<dbReference type="AlphaFoldDB" id="A0A1E5RDL8"/>